<feature type="region of interest" description="Disordered" evidence="15">
    <location>
        <begin position="899"/>
        <end position="1006"/>
    </location>
</feature>
<evidence type="ECO:0000256" key="13">
    <source>
        <dbReference type="PIRSR" id="PIRSR615500-1"/>
    </source>
</evidence>
<dbReference type="PRINTS" id="PR00723">
    <property type="entry name" value="SUBTILISIN"/>
</dbReference>
<feature type="active site" description="Charge relay system" evidence="13 14">
    <location>
        <position position="512"/>
    </location>
</feature>
<evidence type="ECO:0000256" key="8">
    <source>
        <dbReference type="ARBA" id="ARBA00022837"/>
    </source>
</evidence>
<dbReference type="InterPro" id="IPR023828">
    <property type="entry name" value="Peptidase_S8_Ser-AS"/>
</dbReference>
<dbReference type="InterPro" id="IPR015500">
    <property type="entry name" value="Peptidase_S8_subtilisin-rel"/>
</dbReference>
<dbReference type="SUPFAM" id="SSF49785">
    <property type="entry name" value="Galactose-binding domain-like"/>
    <property type="match status" value="1"/>
</dbReference>
<dbReference type="SUPFAM" id="SSF52743">
    <property type="entry name" value="Subtilisin-like"/>
    <property type="match status" value="1"/>
</dbReference>
<evidence type="ECO:0000256" key="16">
    <source>
        <dbReference type="SAM" id="Phobius"/>
    </source>
</evidence>
<keyword evidence="7 14" id="KW-0720">Serine protease</keyword>
<keyword evidence="20" id="KW-1185">Reference proteome</keyword>
<evidence type="ECO:0000256" key="1">
    <source>
        <dbReference type="ARBA" id="ARBA00004370"/>
    </source>
</evidence>
<keyword evidence="5 17" id="KW-0732">Signal</keyword>
<keyword evidence="9 16" id="KW-1133">Transmembrane helix</keyword>
<feature type="transmembrane region" description="Helical" evidence="16">
    <location>
        <begin position="821"/>
        <end position="842"/>
    </location>
</feature>
<comment type="similarity">
    <text evidence="2">Belongs to the peptidase S8 family. Furin subfamily.</text>
</comment>
<reference evidence="19 20" key="1">
    <citation type="submission" date="2018-03" db="EMBL/GenBank/DDBJ databases">
        <authorList>
            <person name="Guldener U."/>
        </authorList>
    </citation>
    <scope>NUCLEOTIDE SEQUENCE [LARGE SCALE GENOMIC DNA]</scope>
    <source>
        <strain evidence="19 20">DAOM196992</strain>
    </source>
</reference>
<feature type="compositionally biased region" description="Acidic residues" evidence="15">
    <location>
        <begin position="902"/>
        <end position="915"/>
    </location>
</feature>
<name>A0A5C3F009_9BASI</name>
<dbReference type="GO" id="GO:0000139">
    <property type="term" value="C:Golgi membrane"/>
    <property type="evidence" value="ECO:0007669"/>
    <property type="project" value="TreeGrafter"/>
</dbReference>
<dbReference type="FunFam" id="3.40.50.200:FF:000005">
    <property type="entry name" value="Proprotein convertase subtilisin/kexin type 7"/>
    <property type="match status" value="1"/>
</dbReference>
<dbReference type="InterPro" id="IPR036852">
    <property type="entry name" value="Peptidase_S8/S53_dom_sf"/>
</dbReference>
<dbReference type="OrthoDB" id="300641at2759"/>
<dbReference type="PROSITE" id="PS51892">
    <property type="entry name" value="SUBTILASE"/>
    <property type="match status" value="1"/>
</dbReference>
<dbReference type="AlphaFoldDB" id="A0A5C3F009"/>
<keyword evidence="3 14" id="KW-0645">Protease</keyword>
<dbReference type="InterPro" id="IPR008979">
    <property type="entry name" value="Galactose-bd-like_sf"/>
</dbReference>
<evidence type="ECO:0000256" key="11">
    <source>
        <dbReference type="ARBA" id="ARBA00023145"/>
    </source>
</evidence>
<dbReference type="PROSITE" id="PS00136">
    <property type="entry name" value="SUBTILASE_ASP"/>
    <property type="match status" value="1"/>
</dbReference>
<dbReference type="PROSITE" id="PS00137">
    <property type="entry name" value="SUBTILASE_HIS"/>
    <property type="match status" value="1"/>
</dbReference>
<feature type="domain" description="P/Homo B" evidence="18">
    <location>
        <begin position="588"/>
        <end position="724"/>
    </location>
</feature>
<keyword evidence="10 16" id="KW-0472">Membrane</keyword>
<evidence type="ECO:0000313" key="20">
    <source>
        <dbReference type="Proteomes" id="UP000323386"/>
    </source>
</evidence>
<evidence type="ECO:0000256" key="17">
    <source>
        <dbReference type="SAM" id="SignalP"/>
    </source>
</evidence>
<dbReference type="InterPro" id="IPR002884">
    <property type="entry name" value="P_dom"/>
</dbReference>
<dbReference type="GO" id="GO:0016485">
    <property type="term" value="P:protein processing"/>
    <property type="evidence" value="ECO:0007669"/>
    <property type="project" value="TreeGrafter"/>
</dbReference>
<feature type="compositionally biased region" description="Low complexity" evidence="15">
    <location>
        <begin position="760"/>
        <end position="770"/>
    </location>
</feature>
<sequence>MKLAPSISLILSGLLALHQAAQPTHAVSGHSDPLARKAYVQSLYLRSPPPWHNQRRSVPLPAKRDYDSHHYYVVELQPHEGGSVDPRDVAAALDAEYVEQAGELKHHYLMRFAKRLEGDAIGDASALEKREHAGADVGLARRQDYPLEDDPVLRRWGEIRRARSVAGPGSASNGSLQLAKRHERASVSIRGVERQELRMRHKRDRIYVPEQMPDLYPEIRAALPGADAWASEVVEAERKPPMMPAAKTAAMIGEYGISDPIFVDQWHLANDRREGFDLNLTDVWKQDIHGRGVNVCLIDDGLDMHSHDLADNFFAAGSYDFNAHTELPEPRESDDQHGTRCAGEIAALKNDVCGVGVAYHAKVSGVRILSGPISDVDEAAALNYAYQDNHVYSCSWGPPDDGRSMDAPKGLIAKAMLNGVQNGRDGKGSIFVFAGGNGGASDDQCNFDGYTNSIYSMTIAAVDREGQHPYYSEMCSAILATGWSSGNGDHIHTTDVAWNGVNRCASTHGGTSAAAPLVAGVVALALEARPELTWRDMQHVAVRSAVMVNPEDKDWQLTQAGRHYNHKYGYGLVDAYRFVEEAKRHTLVTPQAWYESPVVTLPATETLITDSGTESRLQVTQKMLDDANLAAIEHVTVKVWITHQRRGDVNVELTSPHGTKSVLARTRRYDDATTGFPGWSFMTLKHWDESPLGEWKIRVFDPAHPERTGNFNAWSMTLWGASVDPSKAVPWNFPEDSVEYHETLAAAPTTTLVYGVPSATPTAASTARPSKPTDHLPSDHGSAPGENHVDFTNGGGGSAADQVRPEADTGYISGLKRNSTWIIVALGVVVIFAASLGAFFILRRRKGDERRRAAGAGEYQFVPEDEEVQMSALERGAASRPSRGAGGGRRTKELYDAFAAGSDDDDGDDDDEGDDGRDGRHGLLGGRGPRGIDRPYRDDDDEEEDQRFVVDDGADDTMGEVEKEKPSGGPATALDDEVDLMDRDSATGSGSGGSGSWQDAAADVKE</sequence>
<evidence type="ECO:0000256" key="4">
    <source>
        <dbReference type="ARBA" id="ARBA00022692"/>
    </source>
</evidence>
<evidence type="ECO:0000256" key="14">
    <source>
        <dbReference type="PROSITE-ProRule" id="PRU01240"/>
    </source>
</evidence>
<dbReference type="Gene3D" id="2.60.120.260">
    <property type="entry name" value="Galactose-binding domain-like"/>
    <property type="match status" value="1"/>
</dbReference>
<evidence type="ECO:0000256" key="5">
    <source>
        <dbReference type="ARBA" id="ARBA00022729"/>
    </source>
</evidence>
<accession>A0A5C3F009</accession>
<dbReference type="GO" id="GO:0005802">
    <property type="term" value="C:trans-Golgi network"/>
    <property type="evidence" value="ECO:0007669"/>
    <property type="project" value="TreeGrafter"/>
</dbReference>
<dbReference type="Proteomes" id="UP000323386">
    <property type="component" value="Unassembled WGS sequence"/>
</dbReference>
<proteinExistence type="inferred from homology"/>
<feature type="region of interest" description="Disordered" evidence="15">
    <location>
        <begin position="760"/>
        <end position="803"/>
    </location>
</feature>
<dbReference type="GO" id="GO:0004252">
    <property type="term" value="F:serine-type endopeptidase activity"/>
    <property type="evidence" value="ECO:0007669"/>
    <property type="project" value="UniProtKB-UniRule"/>
</dbReference>
<dbReference type="PROSITE" id="PS51829">
    <property type="entry name" value="P_HOMO_B"/>
    <property type="match status" value="1"/>
</dbReference>
<comment type="subcellular location">
    <subcellularLocation>
        <location evidence="1">Membrane</location>
    </subcellularLocation>
</comment>
<keyword evidence="12" id="KW-0325">Glycoprotein</keyword>
<evidence type="ECO:0000256" key="15">
    <source>
        <dbReference type="SAM" id="MobiDB-lite"/>
    </source>
</evidence>
<keyword evidence="4 16" id="KW-0812">Transmembrane</keyword>
<organism evidence="19 20">
    <name type="scientific">Pseudozyma flocculosa</name>
    <dbReference type="NCBI Taxonomy" id="84751"/>
    <lineage>
        <taxon>Eukaryota</taxon>
        <taxon>Fungi</taxon>
        <taxon>Dikarya</taxon>
        <taxon>Basidiomycota</taxon>
        <taxon>Ustilaginomycotina</taxon>
        <taxon>Ustilaginomycetes</taxon>
        <taxon>Ustilaginales</taxon>
        <taxon>Ustilaginaceae</taxon>
        <taxon>Pseudozyma</taxon>
    </lineage>
</organism>
<evidence type="ECO:0000256" key="7">
    <source>
        <dbReference type="ARBA" id="ARBA00022825"/>
    </source>
</evidence>
<dbReference type="PANTHER" id="PTHR42884">
    <property type="entry name" value="PROPROTEIN CONVERTASE SUBTILISIN/KEXIN-RELATED"/>
    <property type="match status" value="1"/>
</dbReference>
<dbReference type="EMBL" id="OOIP01000007">
    <property type="protein sequence ID" value="SPO37450.1"/>
    <property type="molecule type" value="Genomic_DNA"/>
</dbReference>
<dbReference type="Pfam" id="PF01483">
    <property type="entry name" value="P_proprotein"/>
    <property type="match status" value="1"/>
</dbReference>
<feature type="active site" description="Charge relay system" evidence="13 14">
    <location>
        <position position="337"/>
    </location>
</feature>
<dbReference type="PROSITE" id="PS00138">
    <property type="entry name" value="SUBTILASE_SER"/>
    <property type="match status" value="1"/>
</dbReference>
<evidence type="ECO:0000313" key="19">
    <source>
        <dbReference type="EMBL" id="SPO37450.1"/>
    </source>
</evidence>
<evidence type="ECO:0000256" key="6">
    <source>
        <dbReference type="ARBA" id="ARBA00022801"/>
    </source>
</evidence>
<dbReference type="InterPro" id="IPR034182">
    <property type="entry name" value="Kexin/furin"/>
</dbReference>
<evidence type="ECO:0000256" key="9">
    <source>
        <dbReference type="ARBA" id="ARBA00022989"/>
    </source>
</evidence>
<dbReference type="InterPro" id="IPR023827">
    <property type="entry name" value="Peptidase_S8_Asp-AS"/>
</dbReference>
<protein>
    <submittedName>
        <fullName evidence="19">Probable KEX2 - endoproteinase of late golgi compartment</fullName>
    </submittedName>
</protein>
<feature type="chain" id="PRO_5023072657" evidence="17">
    <location>
        <begin position="27"/>
        <end position="1006"/>
    </location>
</feature>
<keyword evidence="8" id="KW-0106">Calcium</keyword>
<evidence type="ECO:0000259" key="18">
    <source>
        <dbReference type="PROSITE" id="PS51829"/>
    </source>
</evidence>
<dbReference type="Pfam" id="PF00082">
    <property type="entry name" value="Peptidase_S8"/>
    <property type="match status" value="1"/>
</dbReference>
<dbReference type="PANTHER" id="PTHR42884:SF14">
    <property type="entry name" value="NEUROENDOCRINE CONVERTASE 1"/>
    <property type="match status" value="1"/>
</dbReference>
<gene>
    <name evidence="19" type="ORF">PSFLO_02924</name>
</gene>
<dbReference type="GO" id="GO:0007323">
    <property type="term" value="P:peptide pheromone maturation"/>
    <property type="evidence" value="ECO:0007669"/>
    <property type="project" value="UniProtKB-ARBA"/>
</dbReference>
<evidence type="ECO:0000256" key="3">
    <source>
        <dbReference type="ARBA" id="ARBA00022670"/>
    </source>
</evidence>
<feature type="active site" description="Charge relay system" evidence="13 14">
    <location>
        <position position="299"/>
    </location>
</feature>
<dbReference type="CDD" id="cd04059">
    <property type="entry name" value="Peptidases_S8_Protein_convertases_Kexins_Furin-like"/>
    <property type="match status" value="1"/>
</dbReference>
<evidence type="ECO:0000256" key="10">
    <source>
        <dbReference type="ARBA" id="ARBA00023136"/>
    </source>
</evidence>
<evidence type="ECO:0000256" key="12">
    <source>
        <dbReference type="ARBA" id="ARBA00023180"/>
    </source>
</evidence>
<dbReference type="InterPro" id="IPR022398">
    <property type="entry name" value="Peptidase_S8_His-AS"/>
</dbReference>
<evidence type="ECO:0000256" key="2">
    <source>
        <dbReference type="ARBA" id="ARBA00005325"/>
    </source>
</evidence>
<dbReference type="InterPro" id="IPR000209">
    <property type="entry name" value="Peptidase_S8/S53_dom"/>
</dbReference>
<feature type="signal peptide" evidence="17">
    <location>
        <begin position="1"/>
        <end position="26"/>
    </location>
</feature>
<dbReference type="Gene3D" id="3.40.50.200">
    <property type="entry name" value="Peptidase S8/S53 domain"/>
    <property type="match status" value="1"/>
</dbReference>
<dbReference type="FunFam" id="2.60.120.260:FF:000026">
    <property type="entry name" value="proprotein convertase subtilisin/kexin type 7"/>
    <property type="match status" value="1"/>
</dbReference>
<keyword evidence="11" id="KW-0865">Zymogen</keyword>
<keyword evidence="6 14" id="KW-0378">Hydrolase</keyword>